<feature type="transmembrane region" description="Helical" evidence="8">
    <location>
        <begin position="138"/>
        <end position="160"/>
    </location>
</feature>
<evidence type="ECO:0000256" key="1">
    <source>
        <dbReference type="ARBA" id="ARBA00004651"/>
    </source>
</evidence>
<dbReference type="Proteomes" id="UP000734854">
    <property type="component" value="Unassembled WGS sequence"/>
</dbReference>
<evidence type="ECO:0000256" key="7">
    <source>
        <dbReference type="ARBA" id="ARBA00023136"/>
    </source>
</evidence>
<keyword evidence="4 8" id="KW-1003">Cell membrane</keyword>
<comment type="subcellular location">
    <subcellularLocation>
        <location evidence="1 8">Cell membrane</location>
        <topology evidence="1 8">Multi-pass membrane protein</topology>
    </subcellularLocation>
</comment>
<dbReference type="Pfam" id="PF04535">
    <property type="entry name" value="CASP_dom"/>
    <property type="match status" value="1"/>
</dbReference>
<accession>A0A8J5I7X2</accession>
<dbReference type="NCBIfam" id="TIGR01569">
    <property type="entry name" value="A_tha_TIGR01569"/>
    <property type="match status" value="1"/>
</dbReference>
<evidence type="ECO:0000256" key="8">
    <source>
        <dbReference type="RuleBase" id="RU361233"/>
    </source>
</evidence>
<dbReference type="InterPro" id="IPR006702">
    <property type="entry name" value="CASP_dom"/>
</dbReference>
<keyword evidence="7 8" id="KW-0472">Membrane</keyword>
<evidence type="ECO:0000256" key="2">
    <source>
        <dbReference type="ARBA" id="ARBA00007651"/>
    </source>
</evidence>
<feature type="domain" description="Casparian strip membrane protein" evidence="9">
    <location>
        <begin position="55"/>
        <end position="204"/>
    </location>
</feature>
<feature type="transmembrane region" description="Helical" evidence="8">
    <location>
        <begin position="102"/>
        <end position="126"/>
    </location>
</feature>
<dbReference type="AlphaFoldDB" id="A0A8J5I7X2"/>
<dbReference type="PANTHER" id="PTHR33573">
    <property type="entry name" value="CASP-LIKE PROTEIN 4A4"/>
    <property type="match status" value="1"/>
</dbReference>
<evidence type="ECO:0000313" key="11">
    <source>
        <dbReference type="Proteomes" id="UP000734854"/>
    </source>
</evidence>
<evidence type="ECO:0000313" key="10">
    <source>
        <dbReference type="EMBL" id="KAG6529180.1"/>
    </source>
</evidence>
<dbReference type="PANTHER" id="PTHR33573:SF64">
    <property type="entry name" value="CASP-LIKE PROTEIN 2B1"/>
    <property type="match status" value="1"/>
</dbReference>
<keyword evidence="6 8" id="KW-1133">Transmembrane helix</keyword>
<comment type="caution">
    <text evidence="10">The sequence shown here is derived from an EMBL/GenBank/DDBJ whole genome shotgun (WGS) entry which is preliminary data.</text>
</comment>
<proteinExistence type="inferred from homology"/>
<name>A0A8J5I7X2_ZINOF</name>
<evidence type="ECO:0000259" key="9">
    <source>
        <dbReference type="Pfam" id="PF04535"/>
    </source>
</evidence>
<comment type="similarity">
    <text evidence="2 8">Belongs to the Casparian strip membrane proteins (CASP) family.</text>
</comment>
<organism evidence="10 11">
    <name type="scientific">Zingiber officinale</name>
    <name type="common">Ginger</name>
    <name type="synonym">Amomum zingiber</name>
    <dbReference type="NCBI Taxonomy" id="94328"/>
    <lineage>
        <taxon>Eukaryota</taxon>
        <taxon>Viridiplantae</taxon>
        <taxon>Streptophyta</taxon>
        <taxon>Embryophyta</taxon>
        <taxon>Tracheophyta</taxon>
        <taxon>Spermatophyta</taxon>
        <taxon>Magnoliopsida</taxon>
        <taxon>Liliopsida</taxon>
        <taxon>Zingiberales</taxon>
        <taxon>Zingiberaceae</taxon>
        <taxon>Zingiber</taxon>
    </lineage>
</organism>
<dbReference type="InterPro" id="IPR006459">
    <property type="entry name" value="CASP/CASPL"/>
</dbReference>
<dbReference type="GO" id="GO:0005886">
    <property type="term" value="C:plasma membrane"/>
    <property type="evidence" value="ECO:0007669"/>
    <property type="project" value="UniProtKB-SubCell"/>
</dbReference>
<dbReference type="EMBL" id="JACMSC010000003">
    <property type="protein sequence ID" value="KAG6529180.1"/>
    <property type="molecule type" value="Genomic_DNA"/>
</dbReference>
<comment type="caution">
    <text evidence="8">Lacks conserved residue(s) required for the propagation of feature annotation.</text>
</comment>
<gene>
    <name evidence="10" type="ORF">ZIOFF_011376</name>
</gene>
<evidence type="ECO:0000256" key="3">
    <source>
        <dbReference type="ARBA" id="ARBA00011489"/>
    </source>
</evidence>
<evidence type="ECO:0000256" key="6">
    <source>
        <dbReference type="ARBA" id="ARBA00022989"/>
    </source>
</evidence>
<keyword evidence="5 8" id="KW-0812">Transmembrane</keyword>
<keyword evidence="11" id="KW-1185">Reference proteome</keyword>
<evidence type="ECO:0000256" key="4">
    <source>
        <dbReference type="ARBA" id="ARBA00022475"/>
    </source>
</evidence>
<protein>
    <recommendedName>
        <fullName evidence="8">CASP-like protein</fullName>
    </recommendedName>
</protein>
<comment type="subunit">
    <text evidence="3 8">Homodimer and heterodimers.</text>
</comment>
<feature type="transmembrane region" description="Helical" evidence="8">
    <location>
        <begin position="193"/>
        <end position="217"/>
    </location>
</feature>
<evidence type="ECO:0000256" key="5">
    <source>
        <dbReference type="ARBA" id="ARBA00022692"/>
    </source>
</evidence>
<reference evidence="10 11" key="1">
    <citation type="submission" date="2020-08" db="EMBL/GenBank/DDBJ databases">
        <title>Plant Genome Project.</title>
        <authorList>
            <person name="Zhang R.-G."/>
        </authorList>
    </citation>
    <scope>NUCLEOTIDE SEQUENCE [LARGE SCALE GENOMIC DNA]</scope>
    <source>
        <tissue evidence="10">Rhizome</tissue>
    </source>
</reference>
<sequence>MYKLRARSLLLGRLLQDFRVKKERKKEMSPVGAVEVSPGTVAVYYGGGKLRATERRLQVAEFALRCAITVFGVLTAALTGSNSQTREFFSLQRKARFTDMKALVFLVVTTGVVAGFSLIHLIRCVLSMAKGSVLLNMPLAWAIFSVDQAMAYLTLAAVSATMQASVLGKVGQPELQWMKICDLYAKFCKRGEVGLVCAVLVCICMVTVSSMSAFNLFRLYGKSKGSKSNDSTTSW</sequence>